<feature type="domain" description="RNA polymerase sigma factor 70 region 4 type 2" evidence="7">
    <location>
        <begin position="103"/>
        <end position="152"/>
    </location>
</feature>
<sequence>MADAAVDEVQLRDLIPGVLAVLVRRGADFATAEDAVQEALIRALQTWTSRRPDDAKGWLITTAWRCFIDLARSDTARRNREYGATDEPPPGPAAAVEDTLQLYFLCAHPRLSPASAVALTLRAVGGLTTRQIAQAYLVPETTMAQRISRAKRILIDVRLDRPGDLGTVLRVLYLVFNEGYSGDVDLAAEAIRLVRQLVATTYDEEVAGLLALFLLHHARRPARIRADGSLVTLTDQDRGLWQDDLIAEGVAVLQTALSRDRLGEYQAQAAIAALHADARTAAETDWVQIVEWYDELVRLTDSPVVRLNRAVAVGEADGPRAGLAALDSLDATLPRYIASSAYLHERAGDLATAARLYADAAAQAHNLAERNHLTLRAAALNQRLLAGDY</sequence>
<dbReference type="Proteomes" id="UP000295117">
    <property type="component" value="Unassembled WGS sequence"/>
</dbReference>
<dbReference type="InterPro" id="IPR013325">
    <property type="entry name" value="RNA_pol_sigma_r2"/>
</dbReference>
<evidence type="ECO:0000259" key="7">
    <source>
        <dbReference type="Pfam" id="PF08281"/>
    </source>
</evidence>
<dbReference type="Gene3D" id="1.10.10.10">
    <property type="entry name" value="Winged helix-like DNA-binding domain superfamily/Winged helix DNA-binding domain"/>
    <property type="match status" value="1"/>
</dbReference>
<dbReference type="EMBL" id="PECH01000008">
    <property type="protein sequence ID" value="TDZ80002.1"/>
    <property type="molecule type" value="Genomic_DNA"/>
</dbReference>
<dbReference type="GO" id="GO:0016987">
    <property type="term" value="F:sigma factor activity"/>
    <property type="evidence" value="ECO:0007669"/>
    <property type="project" value="UniProtKB-KW"/>
</dbReference>
<keyword evidence="4" id="KW-0238">DNA-binding</keyword>
<dbReference type="Pfam" id="PF20239">
    <property type="entry name" value="DUF6596"/>
    <property type="match status" value="1"/>
</dbReference>
<keyword evidence="2" id="KW-0805">Transcription regulation</keyword>
<dbReference type="AlphaFoldDB" id="A0A4R8S6T0"/>
<dbReference type="Pfam" id="PF04542">
    <property type="entry name" value="Sigma70_r2"/>
    <property type="match status" value="1"/>
</dbReference>
<dbReference type="SUPFAM" id="SSF88946">
    <property type="entry name" value="Sigma2 domain of RNA polymerase sigma factors"/>
    <property type="match status" value="1"/>
</dbReference>
<dbReference type="InterPro" id="IPR007627">
    <property type="entry name" value="RNA_pol_sigma70_r2"/>
</dbReference>
<dbReference type="InterPro" id="IPR013249">
    <property type="entry name" value="RNA_pol_sigma70_r4_t2"/>
</dbReference>
<dbReference type="GO" id="GO:0006352">
    <property type="term" value="P:DNA-templated transcription initiation"/>
    <property type="evidence" value="ECO:0007669"/>
    <property type="project" value="InterPro"/>
</dbReference>
<protein>
    <submittedName>
        <fullName evidence="9">Putative ECF RNA polymerase sigma factor SigI</fullName>
    </submittedName>
</protein>
<feature type="domain" description="DUF6596" evidence="8">
    <location>
        <begin position="165"/>
        <end position="256"/>
    </location>
</feature>
<dbReference type="InterPro" id="IPR036388">
    <property type="entry name" value="WH-like_DNA-bd_sf"/>
</dbReference>
<accession>A0A4R8S6T0</accession>
<reference evidence="9 10" key="1">
    <citation type="journal article" date="2019" name="Sci. Rep.">
        <title>Extended insight into the Mycobacterium chelonae-abscessus complex through whole genome sequencing of Mycobacterium salmoniphilum outbreak and Mycobacterium salmoniphilum-like strains.</title>
        <authorList>
            <person name="Behra P.R.K."/>
            <person name="Das S."/>
            <person name="Pettersson B.M.F."/>
            <person name="Shirreff L."/>
            <person name="DuCote T."/>
            <person name="Jacobsson K.G."/>
            <person name="Ennis D.G."/>
            <person name="Kirsebom L.A."/>
        </authorList>
    </citation>
    <scope>NUCLEOTIDE SEQUENCE [LARGE SCALE GENOMIC DNA]</scope>
    <source>
        <strain evidence="9 10">DE 4585</strain>
    </source>
</reference>
<dbReference type="SUPFAM" id="SSF88659">
    <property type="entry name" value="Sigma3 and sigma4 domains of RNA polymerase sigma factors"/>
    <property type="match status" value="1"/>
</dbReference>
<evidence type="ECO:0000256" key="2">
    <source>
        <dbReference type="ARBA" id="ARBA00023015"/>
    </source>
</evidence>
<dbReference type="PANTHER" id="PTHR47756">
    <property type="entry name" value="BLL6612 PROTEIN-RELATED"/>
    <property type="match status" value="1"/>
</dbReference>
<evidence type="ECO:0000259" key="8">
    <source>
        <dbReference type="Pfam" id="PF20239"/>
    </source>
</evidence>
<dbReference type="Gene3D" id="1.10.1740.10">
    <property type="match status" value="1"/>
</dbReference>
<evidence type="ECO:0000256" key="4">
    <source>
        <dbReference type="ARBA" id="ARBA00023125"/>
    </source>
</evidence>
<evidence type="ECO:0000256" key="1">
    <source>
        <dbReference type="ARBA" id="ARBA00010641"/>
    </source>
</evidence>
<dbReference type="InterPro" id="IPR046531">
    <property type="entry name" value="DUF6596"/>
</dbReference>
<evidence type="ECO:0000259" key="6">
    <source>
        <dbReference type="Pfam" id="PF04542"/>
    </source>
</evidence>
<evidence type="ECO:0000313" key="10">
    <source>
        <dbReference type="Proteomes" id="UP000295117"/>
    </source>
</evidence>
<dbReference type="RefSeq" id="WP_134072500.1">
    <property type="nucleotide sequence ID" value="NZ_PECH01000008.1"/>
</dbReference>
<dbReference type="Pfam" id="PF08281">
    <property type="entry name" value="Sigma70_r4_2"/>
    <property type="match status" value="1"/>
</dbReference>
<evidence type="ECO:0000256" key="5">
    <source>
        <dbReference type="ARBA" id="ARBA00023163"/>
    </source>
</evidence>
<gene>
    <name evidence="9" type="primary">sigI_2</name>
    <name evidence="9" type="ORF">DE4585_03751</name>
</gene>
<feature type="domain" description="RNA polymerase sigma-70 region 2" evidence="6">
    <location>
        <begin position="14"/>
        <end position="74"/>
    </location>
</feature>
<comment type="caution">
    <text evidence="9">The sequence shown here is derived from an EMBL/GenBank/DDBJ whole genome shotgun (WGS) entry which is preliminary data.</text>
</comment>
<evidence type="ECO:0000256" key="3">
    <source>
        <dbReference type="ARBA" id="ARBA00023082"/>
    </source>
</evidence>
<dbReference type="GO" id="GO:0003677">
    <property type="term" value="F:DNA binding"/>
    <property type="evidence" value="ECO:0007669"/>
    <property type="project" value="UniProtKB-KW"/>
</dbReference>
<keyword evidence="5" id="KW-0804">Transcription</keyword>
<comment type="similarity">
    <text evidence="1">Belongs to the sigma-70 factor family. ECF subfamily.</text>
</comment>
<organism evidence="9 10">
    <name type="scientific">Mycobacteroides salmoniphilum</name>
    <dbReference type="NCBI Taxonomy" id="404941"/>
    <lineage>
        <taxon>Bacteria</taxon>
        <taxon>Bacillati</taxon>
        <taxon>Actinomycetota</taxon>
        <taxon>Actinomycetes</taxon>
        <taxon>Mycobacteriales</taxon>
        <taxon>Mycobacteriaceae</taxon>
        <taxon>Mycobacteroides</taxon>
    </lineage>
</organism>
<dbReference type="InterPro" id="IPR013324">
    <property type="entry name" value="RNA_pol_sigma_r3/r4-like"/>
</dbReference>
<name>A0A4R8S6T0_9MYCO</name>
<proteinExistence type="inferred from homology"/>
<dbReference type="PANTHER" id="PTHR47756:SF2">
    <property type="entry name" value="BLL6612 PROTEIN"/>
    <property type="match status" value="1"/>
</dbReference>
<evidence type="ECO:0000313" key="9">
    <source>
        <dbReference type="EMBL" id="TDZ80002.1"/>
    </source>
</evidence>
<keyword evidence="3" id="KW-0731">Sigma factor</keyword>